<evidence type="ECO:0000313" key="9">
    <source>
        <dbReference type="EMBL" id="BAA29421.1"/>
    </source>
</evidence>
<keyword evidence="7" id="KW-0378">Hydrolase</keyword>
<feature type="domain" description="HD/PDEase" evidence="8">
    <location>
        <begin position="29"/>
        <end position="141"/>
    </location>
</feature>
<reference evidence="9 10" key="1">
    <citation type="journal article" date="1998" name="DNA Res.">
        <title>Complete sequence and gene organization of the genome of a hyper-thermophilic archaebacterium, Pyrococcus horikoshii OT3.</title>
        <authorList>
            <person name="Kawarabayasi Y."/>
            <person name="Sawada M."/>
            <person name="Horikawa H."/>
            <person name="Haikawa Y."/>
            <person name="Hino Y."/>
            <person name="Yamamoto S."/>
            <person name="Sekine M."/>
            <person name="Baba S."/>
            <person name="Kosugi H."/>
            <person name="Hosoyama A."/>
            <person name="Nagai Y."/>
            <person name="Sakai M."/>
            <person name="Ogura K."/>
            <person name="Otuka R."/>
            <person name="Nakazawa H."/>
            <person name="Takamiya M."/>
            <person name="Ohfuku Y."/>
            <person name="Funahashi T."/>
            <person name="Tanaka T."/>
            <person name="Kudoh Y."/>
            <person name="Yamazaki J."/>
            <person name="Kushida N."/>
            <person name="Oguchi A."/>
            <person name="Aoki K."/>
            <person name="Nakamura Y."/>
            <person name="Robb T.F."/>
            <person name="Horikoshi K."/>
            <person name="Masuchi Y."/>
            <person name="Shizuya H."/>
            <person name="Kikuchi H."/>
        </authorList>
    </citation>
    <scope>NUCLEOTIDE SEQUENCE [LARGE SCALE GENOMIC DNA]</scope>
    <source>
        <strain evidence="10">ATCC 700860 / DSM 12428 / JCM 9974 / NBRC 100139 / OT-3</strain>
    </source>
</reference>
<dbReference type="InterPro" id="IPR003607">
    <property type="entry name" value="HD/PDEase_dom"/>
</dbReference>
<evidence type="ECO:0000256" key="6">
    <source>
        <dbReference type="ARBA" id="ARBA00022723"/>
    </source>
</evidence>
<dbReference type="InterPro" id="IPR039356">
    <property type="entry name" value="YfbR/HDDC2"/>
</dbReference>
<dbReference type="EC" id="3.1.3.89" evidence="5"/>
<dbReference type="KEGG" id="pho:PH0347"/>
<dbReference type="GO" id="GO:0046872">
    <property type="term" value="F:metal ion binding"/>
    <property type="evidence" value="ECO:0007669"/>
    <property type="project" value="UniProtKB-KW"/>
</dbReference>
<dbReference type="PANTHER" id="PTHR11845:SF13">
    <property type="entry name" value="5'-DEOXYNUCLEOTIDASE HDDC2"/>
    <property type="match status" value="1"/>
</dbReference>
<dbReference type="Pfam" id="PF13023">
    <property type="entry name" value="HD_3"/>
    <property type="match status" value="1"/>
</dbReference>
<evidence type="ECO:0000256" key="7">
    <source>
        <dbReference type="ARBA" id="ARBA00022801"/>
    </source>
</evidence>
<dbReference type="SMART" id="SM00471">
    <property type="entry name" value="HDc"/>
    <property type="match status" value="1"/>
</dbReference>
<dbReference type="SUPFAM" id="SSF109604">
    <property type="entry name" value="HD-domain/PDEase-like"/>
    <property type="match status" value="1"/>
</dbReference>
<dbReference type="eggNOG" id="arCOG04311">
    <property type="taxonomic scope" value="Archaea"/>
</dbReference>
<sequence length="177" mass="20432">MKVMIEKILLVQTLKRLPRMGWLIKGVQEPESIADHSFGVAFITLVLADVLEKRGKRIDVEKALKMAIVHDLAEAIITDIPLSAQEFVDKDKAEALVFKKVFPEFYELYREYQECSSPEAQLVRIADKLDMILQAYQYELSGNKNLDEFWEAIEEIKRLELSKYLEDILNSVGRLKA</sequence>
<dbReference type="EvolutionaryTrace" id="O58085"/>
<name>O58085_PYRHO</name>
<dbReference type="InterPro" id="IPR006674">
    <property type="entry name" value="HD_domain"/>
</dbReference>
<dbReference type="Proteomes" id="UP000000752">
    <property type="component" value="Chromosome"/>
</dbReference>
<accession>O58085</accession>
<dbReference type="SMR" id="O58085"/>
<proteinExistence type="evidence at protein level"/>
<evidence type="ECO:0000256" key="5">
    <source>
        <dbReference type="ARBA" id="ARBA00012964"/>
    </source>
</evidence>
<dbReference type="PIR" id="H71141">
    <property type="entry name" value="H71141"/>
</dbReference>
<dbReference type="EMBL" id="BA000001">
    <property type="protein sequence ID" value="BAA29421.1"/>
    <property type="molecule type" value="Genomic_DNA"/>
</dbReference>
<dbReference type="GO" id="GO:0002953">
    <property type="term" value="F:5'-deoxynucleotidase activity"/>
    <property type="evidence" value="ECO:0007669"/>
    <property type="project" value="UniProtKB-EC"/>
</dbReference>
<dbReference type="AlphaFoldDB" id="O58085"/>
<keyword evidence="10" id="KW-1185">Reference proteome</keyword>
<reference evidence="11" key="2">
    <citation type="submission" date="2005-05" db="PDB data bank">
        <title>Crystal Structure of PH0347 protein from Pyrococcus horikoshii OT3.</title>
        <authorList>
            <person name="Lokanath N.K."/>
            <person name="Terao Y."/>
            <person name="Kunishima N."/>
        </authorList>
    </citation>
    <scope>X-RAY CRYSTALLOGRAPHY (2.60 ANGSTROMS)</scope>
</reference>
<dbReference type="STRING" id="70601.gene:9377266"/>
<dbReference type="Gene3D" id="1.10.3210.10">
    <property type="entry name" value="Hypothetical protein af1432"/>
    <property type="match status" value="1"/>
</dbReference>
<evidence type="ECO:0000256" key="4">
    <source>
        <dbReference type="ARBA" id="ARBA00011738"/>
    </source>
</evidence>
<evidence type="ECO:0000256" key="1">
    <source>
        <dbReference type="ARBA" id="ARBA00001638"/>
    </source>
</evidence>
<keyword evidence="11" id="KW-0002">3D-structure</keyword>
<gene>
    <name evidence="9" type="ordered locus">PH0347</name>
</gene>
<comment type="cofactor">
    <cofactor evidence="3">
        <name>Co(2+)</name>
        <dbReference type="ChEBI" id="CHEBI:48828"/>
    </cofactor>
</comment>
<evidence type="ECO:0000313" key="10">
    <source>
        <dbReference type="Proteomes" id="UP000000752"/>
    </source>
</evidence>
<dbReference type="PANTHER" id="PTHR11845">
    <property type="entry name" value="5'-DEOXYNUCLEOTIDASE HDDC2"/>
    <property type="match status" value="1"/>
</dbReference>
<dbReference type="PDBsum" id="2CQZ"/>
<evidence type="ECO:0000259" key="8">
    <source>
        <dbReference type="SMART" id="SM00471"/>
    </source>
</evidence>
<comment type="catalytic activity">
    <reaction evidence="1">
        <text>a 2'-deoxyribonucleoside 5'-phosphate + H2O = a 2'-deoxyribonucleoside + phosphate</text>
        <dbReference type="Rhea" id="RHEA:36167"/>
        <dbReference type="ChEBI" id="CHEBI:15377"/>
        <dbReference type="ChEBI" id="CHEBI:18274"/>
        <dbReference type="ChEBI" id="CHEBI:43474"/>
        <dbReference type="ChEBI" id="CHEBI:65317"/>
        <dbReference type="EC" id="3.1.3.89"/>
    </reaction>
</comment>
<keyword evidence="6" id="KW-0479">Metal-binding</keyword>
<evidence type="ECO:0000256" key="3">
    <source>
        <dbReference type="ARBA" id="ARBA00001941"/>
    </source>
</evidence>
<comment type="subunit">
    <text evidence="4">Homodimer.</text>
</comment>
<dbReference type="EnsemblBacteria" id="BAA29421">
    <property type="protein sequence ID" value="BAA29421"/>
    <property type="gene ID" value="BAA29421"/>
</dbReference>
<comment type="cofactor">
    <cofactor evidence="2">
        <name>Mn(2+)</name>
        <dbReference type="ChEBI" id="CHEBI:29035"/>
    </cofactor>
</comment>
<protein>
    <recommendedName>
        <fullName evidence="5">5'-deoxynucleotidase</fullName>
        <ecNumber evidence="5">3.1.3.89</ecNumber>
    </recommendedName>
</protein>
<dbReference type="GO" id="GO:0005737">
    <property type="term" value="C:cytoplasm"/>
    <property type="evidence" value="ECO:0007669"/>
    <property type="project" value="TreeGrafter"/>
</dbReference>
<evidence type="ECO:0000256" key="2">
    <source>
        <dbReference type="ARBA" id="ARBA00001936"/>
    </source>
</evidence>
<dbReference type="PDB" id="2CQZ">
    <property type="method" value="X-ray"/>
    <property type="resolution" value="2.60 A"/>
    <property type="chains" value="A/B/C/D/E/F=1-177"/>
</dbReference>
<organism evidence="9 10">
    <name type="scientific">Pyrococcus horikoshii (strain ATCC 700860 / DSM 12428 / JCM 9974 / NBRC 100139 / OT-3)</name>
    <dbReference type="NCBI Taxonomy" id="70601"/>
    <lineage>
        <taxon>Archaea</taxon>
        <taxon>Methanobacteriati</taxon>
        <taxon>Methanobacteriota</taxon>
        <taxon>Thermococci</taxon>
        <taxon>Thermococcales</taxon>
        <taxon>Thermococcaceae</taxon>
        <taxon>Pyrococcus</taxon>
    </lineage>
</organism>
<evidence type="ECO:0007829" key="11">
    <source>
        <dbReference type="PDB" id="2CQZ"/>
    </source>
</evidence>